<reference evidence="1" key="2">
    <citation type="journal article" date="2022" name="New Phytol.">
        <title>Evolutionary transition to the ectomycorrhizal habit in the genomes of a hyperdiverse lineage of mushroom-forming fungi.</title>
        <authorList>
            <person name="Looney B."/>
            <person name="Miyauchi S."/>
            <person name="Morin E."/>
            <person name="Drula E."/>
            <person name="Courty P.E."/>
            <person name="Kohler A."/>
            <person name="Kuo A."/>
            <person name="LaButti K."/>
            <person name="Pangilinan J."/>
            <person name="Lipzen A."/>
            <person name="Riley R."/>
            <person name="Andreopoulos W."/>
            <person name="He G."/>
            <person name="Johnson J."/>
            <person name="Nolan M."/>
            <person name="Tritt A."/>
            <person name="Barry K.W."/>
            <person name="Grigoriev I.V."/>
            <person name="Nagy L.G."/>
            <person name="Hibbett D."/>
            <person name="Henrissat B."/>
            <person name="Matheny P.B."/>
            <person name="Labbe J."/>
            <person name="Martin F.M."/>
        </authorList>
    </citation>
    <scope>NUCLEOTIDE SEQUENCE</scope>
    <source>
        <strain evidence="1">FP105234-sp</strain>
    </source>
</reference>
<comment type="caution">
    <text evidence="1">The sequence shown here is derived from an EMBL/GenBank/DDBJ whole genome shotgun (WGS) entry which is preliminary data.</text>
</comment>
<reference evidence="1" key="1">
    <citation type="submission" date="2021-02" db="EMBL/GenBank/DDBJ databases">
        <authorList>
            <consortium name="DOE Joint Genome Institute"/>
            <person name="Ahrendt S."/>
            <person name="Looney B.P."/>
            <person name="Miyauchi S."/>
            <person name="Morin E."/>
            <person name="Drula E."/>
            <person name="Courty P.E."/>
            <person name="Chicoki N."/>
            <person name="Fauchery L."/>
            <person name="Kohler A."/>
            <person name="Kuo A."/>
            <person name="Labutti K."/>
            <person name="Pangilinan J."/>
            <person name="Lipzen A."/>
            <person name="Riley R."/>
            <person name="Andreopoulos W."/>
            <person name="He G."/>
            <person name="Johnson J."/>
            <person name="Barry K.W."/>
            <person name="Grigoriev I.V."/>
            <person name="Nagy L."/>
            <person name="Hibbett D."/>
            <person name="Henrissat B."/>
            <person name="Matheny P.B."/>
            <person name="Labbe J."/>
            <person name="Martin F."/>
        </authorList>
    </citation>
    <scope>NUCLEOTIDE SEQUENCE</scope>
    <source>
        <strain evidence="1">FP105234-sp</strain>
    </source>
</reference>
<evidence type="ECO:0000313" key="1">
    <source>
        <dbReference type="EMBL" id="KAI0039794.1"/>
    </source>
</evidence>
<sequence>MAGNKRKEPATAGGSGPASKRARGATDEDGEAFNDTNPADDSVIHNPLGEERGQSPPWNDIQDEDEKTASTSAQASPPSPSSSRVNADSEADDLSFPAGAPAMLKQRVLSVLEYCDAPRDTYGVRHIPPSLQWSALLHNSKNRYLCRPGTKRAVTVWVPGVVTKLWLFDLSGNPHANAAVTVNPISARDMAGLRTLYTQYSSSSMPASNPDEVRASCWQSRSVRGRREQEVVPFDRLYDATRVLKAKTAMNRLPAEELHDGDTVLLEMTITRYAEKRADKQTSDKYRIWALYKSLQERFWVYQRFPSSLPQDGSVLTELPPEDHRFVIESLALFCLHADPKSFHARLIAAVSSSLGLAEAKSFLGFQAMNLTTHCEAFADLAMAATQDVDTLTDDVFHATLSSLYYTSAQAWASLYITADASSLQLALVLAVSECLIGAVRLDSVAALSCNTTCSPIGFVMGHVLGDKQMHVDFACYISRCLGSGREPELCRRIVLGAMHVEMYSVHDVLGHDHNAQEIAEGRLRLTAGTLLARLGVTSPLSSAQPATTPFSTCPSLEIPTTQVLRPDDNRSLVTNEQF</sequence>
<keyword evidence="2" id="KW-1185">Reference proteome</keyword>
<protein>
    <submittedName>
        <fullName evidence="1">Uncharacterized protein</fullName>
    </submittedName>
</protein>
<gene>
    <name evidence="1" type="ORF">FA95DRAFT_1612294</name>
</gene>
<name>A0ACB8R6U9_9AGAM</name>
<evidence type="ECO:0000313" key="2">
    <source>
        <dbReference type="Proteomes" id="UP000814033"/>
    </source>
</evidence>
<accession>A0ACB8R6U9</accession>
<dbReference type="EMBL" id="MU276262">
    <property type="protein sequence ID" value="KAI0039794.1"/>
    <property type="molecule type" value="Genomic_DNA"/>
</dbReference>
<proteinExistence type="predicted"/>
<organism evidence="1 2">
    <name type="scientific">Auriscalpium vulgare</name>
    <dbReference type="NCBI Taxonomy" id="40419"/>
    <lineage>
        <taxon>Eukaryota</taxon>
        <taxon>Fungi</taxon>
        <taxon>Dikarya</taxon>
        <taxon>Basidiomycota</taxon>
        <taxon>Agaricomycotina</taxon>
        <taxon>Agaricomycetes</taxon>
        <taxon>Russulales</taxon>
        <taxon>Auriscalpiaceae</taxon>
        <taxon>Auriscalpium</taxon>
    </lineage>
</organism>
<dbReference type="Proteomes" id="UP000814033">
    <property type="component" value="Unassembled WGS sequence"/>
</dbReference>